<dbReference type="Proteomes" id="UP000308600">
    <property type="component" value="Unassembled WGS sequence"/>
</dbReference>
<dbReference type="EMBL" id="ML208267">
    <property type="protein sequence ID" value="TFK74573.1"/>
    <property type="molecule type" value="Genomic_DNA"/>
</dbReference>
<name>A0ACD3B8D4_9AGAR</name>
<sequence>MRLLLFTSLLALLVSAFAETFEIKVGANTTNDPSKIFQPQSVNAQKGDVVTFTFVQGNHTATQSTFGSPCTPAHVTNATINGFDSGFRDTVNGTAVTTLSVTITDPDTPIWFYDANTCSEGGVGAININSSSDETLAGFSRNAVRLNGTEPSSSSTQHSASQTSNTPGSSQTSSNNGAQSRINVEGYLMLSMVLTAIASL</sequence>
<organism evidence="1 2">
    <name type="scientific">Pluteus cervinus</name>
    <dbReference type="NCBI Taxonomy" id="181527"/>
    <lineage>
        <taxon>Eukaryota</taxon>
        <taxon>Fungi</taxon>
        <taxon>Dikarya</taxon>
        <taxon>Basidiomycota</taxon>
        <taxon>Agaricomycotina</taxon>
        <taxon>Agaricomycetes</taxon>
        <taxon>Agaricomycetidae</taxon>
        <taxon>Agaricales</taxon>
        <taxon>Pluteineae</taxon>
        <taxon>Pluteaceae</taxon>
        <taxon>Pluteus</taxon>
    </lineage>
</organism>
<accession>A0ACD3B8D4</accession>
<protein>
    <submittedName>
        <fullName evidence="1">Uncharacterized protein</fullName>
    </submittedName>
</protein>
<reference evidence="1 2" key="1">
    <citation type="journal article" date="2019" name="Nat. Ecol. Evol.">
        <title>Megaphylogeny resolves global patterns of mushroom evolution.</title>
        <authorList>
            <person name="Varga T."/>
            <person name="Krizsan K."/>
            <person name="Foldi C."/>
            <person name="Dima B."/>
            <person name="Sanchez-Garcia M."/>
            <person name="Sanchez-Ramirez S."/>
            <person name="Szollosi G.J."/>
            <person name="Szarkandi J.G."/>
            <person name="Papp V."/>
            <person name="Albert L."/>
            <person name="Andreopoulos W."/>
            <person name="Angelini C."/>
            <person name="Antonin V."/>
            <person name="Barry K.W."/>
            <person name="Bougher N.L."/>
            <person name="Buchanan P."/>
            <person name="Buyck B."/>
            <person name="Bense V."/>
            <person name="Catcheside P."/>
            <person name="Chovatia M."/>
            <person name="Cooper J."/>
            <person name="Damon W."/>
            <person name="Desjardin D."/>
            <person name="Finy P."/>
            <person name="Geml J."/>
            <person name="Haridas S."/>
            <person name="Hughes K."/>
            <person name="Justo A."/>
            <person name="Karasinski D."/>
            <person name="Kautmanova I."/>
            <person name="Kiss B."/>
            <person name="Kocsube S."/>
            <person name="Kotiranta H."/>
            <person name="LaButti K.M."/>
            <person name="Lechner B.E."/>
            <person name="Liimatainen K."/>
            <person name="Lipzen A."/>
            <person name="Lukacs Z."/>
            <person name="Mihaltcheva S."/>
            <person name="Morgado L.N."/>
            <person name="Niskanen T."/>
            <person name="Noordeloos M.E."/>
            <person name="Ohm R.A."/>
            <person name="Ortiz-Santana B."/>
            <person name="Ovrebo C."/>
            <person name="Racz N."/>
            <person name="Riley R."/>
            <person name="Savchenko A."/>
            <person name="Shiryaev A."/>
            <person name="Soop K."/>
            <person name="Spirin V."/>
            <person name="Szebenyi C."/>
            <person name="Tomsovsky M."/>
            <person name="Tulloss R.E."/>
            <person name="Uehling J."/>
            <person name="Grigoriev I.V."/>
            <person name="Vagvolgyi C."/>
            <person name="Papp T."/>
            <person name="Martin F.M."/>
            <person name="Miettinen O."/>
            <person name="Hibbett D.S."/>
            <person name="Nagy L.G."/>
        </authorList>
    </citation>
    <scope>NUCLEOTIDE SEQUENCE [LARGE SCALE GENOMIC DNA]</scope>
    <source>
        <strain evidence="1 2">NL-1719</strain>
    </source>
</reference>
<proteinExistence type="predicted"/>
<evidence type="ECO:0000313" key="2">
    <source>
        <dbReference type="Proteomes" id="UP000308600"/>
    </source>
</evidence>
<evidence type="ECO:0000313" key="1">
    <source>
        <dbReference type="EMBL" id="TFK74573.1"/>
    </source>
</evidence>
<keyword evidence="2" id="KW-1185">Reference proteome</keyword>
<gene>
    <name evidence="1" type="ORF">BDN72DRAFT_833063</name>
</gene>